<proteinExistence type="inferred from homology"/>
<evidence type="ECO:0000256" key="6">
    <source>
        <dbReference type="ARBA" id="ARBA00022692"/>
    </source>
</evidence>
<organism evidence="13 14">
    <name type="scientific">Plutella xylostella</name>
    <name type="common">Diamondback moth</name>
    <name type="synonym">Plutella maculipennis</name>
    <dbReference type="NCBI Taxonomy" id="51655"/>
    <lineage>
        <taxon>Eukaryota</taxon>
        <taxon>Metazoa</taxon>
        <taxon>Ecdysozoa</taxon>
        <taxon>Arthropoda</taxon>
        <taxon>Hexapoda</taxon>
        <taxon>Insecta</taxon>
        <taxon>Pterygota</taxon>
        <taxon>Neoptera</taxon>
        <taxon>Endopterygota</taxon>
        <taxon>Lepidoptera</taxon>
        <taxon>Glossata</taxon>
        <taxon>Ditrysia</taxon>
        <taxon>Yponomeutoidea</taxon>
        <taxon>Plutellidae</taxon>
        <taxon>Plutella</taxon>
    </lineage>
</organism>
<name>A0ABQ7QDA4_PLUXY</name>
<dbReference type="Pfam" id="PF10502">
    <property type="entry name" value="Peptidase_S26"/>
    <property type="match status" value="1"/>
</dbReference>
<evidence type="ECO:0000256" key="10">
    <source>
        <dbReference type="ARBA" id="ARBA00023128"/>
    </source>
</evidence>
<keyword evidence="7" id="KW-0999">Mitochondrion inner membrane</keyword>
<reference evidence="13 14" key="1">
    <citation type="submission" date="2021-06" db="EMBL/GenBank/DDBJ databases">
        <title>A haploid diamondback moth (Plutella xylostella L.) genome assembly resolves 31 chromosomes and identifies a diamide resistance mutation.</title>
        <authorList>
            <person name="Ward C.M."/>
            <person name="Perry K.D."/>
            <person name="Baker G."/>
            <person name="Powis K."/>
            <person name="Heckel D.G."/>
            <person name="Baxter S.W."/>
        </authorList>
    </citation>
    <scope>NUCLEOTIDE SEQUENCE [LARGE SCALE GENOMIC DNA]</scope>
    <source>
        <strain evidence="13 14">LV</strain>
        <tissue evidence="13">Single pupa</tissue>
    </source>
</reference>
<protein>
    <recommendedName>
        <fullName evidence="4">Mitochondrial inner membrane protease subunit 2</fullName>
    </recommendedName>
</protein>
<comment type="similarity">
    <text evidence="2">Belongs to the peptidase S26 family. IMP2 subfamily.</text>
</comment>
<keyword evidence="14" id="KW-1185">Reference proteome</keyword>
<dbReference type="Proteomes" id="UP000823941">
    <property type="component" value="Chromosome 16"/>
</dbReference>
<evidence type="ECO:0000313" key="13">
    <source>
        <dbReference type="EMBL" id="KAG7303216.1"/>
    </source>
</evidence>
<evidence type="ECO:0000313" key="14">
    <source>
        <dbReference type="Proteomes" id="UP000823941"/>
    </source>
</evidence>
<evidence type="ECO:0000256" key="4">
    <source>
        <dbReference type="ARBA" id="ARBA00013650"/>
    </source>
</evidence>
<evidence type="ECO:0000256" key="11">
    <source>
        <dbReference type="ARBA" id="ARBA00023136"/>
    </source>
</evidence>
<feature type="domain" description="Peptidase S26" evidence="12">
    <location>
        <begin position="4"/>
        <end position="92"/>
    </location>
</feature>
<comment type="subunit">
    <text evidence="3">Heterodimer of 2 subunits, IMMPL1 and IMMPL2.</text>
</comment>
<evidence type="ECO:0000256" key="2">
    <source>
        <dbReference type="ARBA" id="ARBA00007066"/>
    </source>
</evidence>
<dbReference type="EMBL" id="JAHIBW010000016">
    <property type="protein sequence ID" value="KAG7303216.1"/>
    <property type="molecule type" value="Genomic_DNA"/>
</dbReference>
<dbReference type="Gene3D" id="2.10.109.10">
    <property type="entry name" value="Umud Fragment, subunit A"/>
    <property type="match status" value="1"/>
</dbReference>
<evidence type="ECO:0000259" key="12">
    <source>
        <dbReference type="Pfam" id="PF10502"/>
    </source>
</evidence>
<comment type="subcellular location">
    <subcellularLocation>
        <location evidence="1">Mitochondrion inner membrane</location>
        <topology evidence="1">Single-pass membrane protein</topology>
    </subcellularLocation>
</comment>
<dbReference type="InterPro" id="IPR019533">
    <property type="entry name" value="Peptidase_S26"/>
</dbReference>
<dbReference type="PANTHER" id="PTHR46041">
    <property type="entry name" value="MITOCHONDRIAL INNER MEMBRANE PROTEASE SUBUNIT 2"/>
    <property type="match status" value="1"/>
</dbReference>
<sequence length="164" mass="18173">MWLKNLFKSVVIGLPVGITLVDTVGYVARVEGISMQPVLNPESTNTDYVFLSRWAVRDFSVRRGDIISLVSPKDPNQKIIKRVVALQGDVVNTLGYKNQFVKVPEGHCWVEGDHTGHTLDSNTFGPISLGLINAKAVAIVWPPDRWQNLQSHLPANRKPVAHAI</sequence>
<dbReference type="PRINTS" id="PR00727">
    <property type="entry name" value="LEADERPTASE"/>
</dbReference>
<evidence type="ECO:0000256" key="8">
    <source>
        <dbReference type="ARBA" id="ARBA00022801"/>
    </source>
</evidence>
<keyword evidence="11" id="KW-0472">Membrane</keyword>
<comment type="caution">
    <text evidence="13">The sequence shown here is derived from an EMBL/GenBank/DDBJ whole genome shotgun (WGS) entry which is preliminary data.</text>
</comment>
<keyword evidence="10" id="KW-0496">Mitochondrion</keyword>
<dbReference type="PANTHER" id="PTHR46041:SF2">
    <property type="entry name" value="MITOCHONDRIAL INNER MEMBRANE PROTEASE SUBUNIT 2"/>
    <property type="match status" value="1"/>
</dbReference>
<dbReference type="SUPFAM" id="SSF51306">
    <property type="entry name" value="LexA/Signal peptidase"/>
    <property type="match status" value="1"/>
</dbReference>
<dbReference type="InterPro" id="IPR037730">
    <property type="entry name" value="IMP2"/>
</dbReference>
<dbReference type="InterPro" id="IPR036286">
    <property type="entry name" value="LexA/Signal_pep-like_sf"/>
</dbReference>
<evidence type="ECO:0000256" key="3">
    <source>
        <dbReference type="ARBA" id="ARBA00011805"/>
    </source>
</evidence>
<keyword evidence="6" id="KW-0812">Transmembrane</keyword>
<evidence type="ECO:0000256" key="1">
    <source>
        <dbReference type="ARBA" id="ARBA00004434"/>
    </source>
</evidence>
<accession>A0ABQ7QDA4</accession>
<keyword evidence="9" id="KW-1133">Transmembrane helix</keyword>
<gene>
    <name evidence="13" type="ORF">JYU34_011681</name>
</gene>
<evidence type="ECO:0000256" key="7">
    <source>
        <dbReference type="ARBA" id="ARBA00022792"/>
    </source>
</evidence>
<keyword evidence="8" id="KW-0378">Hydrolase</keyword>
<keyword evidence="5" id="KW-0645">Protease</keyword>
<dbReference type="InterPro" id="IPR000223">
    <property type="entry name" value="Pept_S26A_signal_pept_1"/>
</dbReference>
<dbReference type="CDD" id="cd06530">
    <property type="entry name" value="S26_SPase_I"/>
    <property type="match status" value="1"/>
</dbReference>
<evidence type="ECO:0000256" key="5">
    <source>
        <dbReference type="ARBA" id="ARBA00022670"/>
    </source>
</evidence>
<evidence type="ECO:0000256" key="9">
    <source>
        <dbReference type="ARBA" id="ARBA00022989"/>
    </source>
</evidence>